<dbReference type="AlphaFoldDB" id="A0AAN9PPE3"/>
<evidence type="ECO:0000313" key="1">
    <source>
        <dbReference type="EMBL" id="KAK7305541.1"/>
    </source>
</evidence>
<gene>
    <name evidence="1" type="ORF">VNO77_43447</name>
</gene>
<evidence type="ECO:0000313" key="2">
    <source>
        <dbReference type="Proteomes" id="UP001367508"/>
    </source>
</evidence>
<reference evidence="1 2" key="1">
    <citation type="submission" date="2024-01" db="EMBL/GenBank/DDBJ databases">
        <title>The genomes of 5 underutilized Papilionoideae crops provide insights into root nodulation and disease resistanc.</title>
        <authorList>
            <person name="Jiang F."/>
        </authorList>
    </citation>
    <scope>NUCLEOTIDE SEQUENCE [LARGE SCALE GENOMIC DNA]</scope>
    <source>
        <strain evidence="1">LVBAO_FW01</strain>
        <tissue evidence="1">Leaves</tissue>
    </source>
</reference>
<dbReference type="EMBL" id="JAYMYQ010000011">
    <property type="protein sequence ID" value="KAK7305541.1"/>
    <property type="molecule type" value="Genomic_DNA"/>
</dbReference>
<comment type="caution">
    <text evidence="1">The sequence shown here is derived from an EMBL/GenBank/DDBJ whole genome shotgun (WGS) entry which is preliminary data.</text>
</comment>
<proteinExistence type="predicted"/>
<name>A0AAN9PPE3_CANGL</name>
<keyword evidence="2" id="KW-1185">Reference proteome</keyword>
<organism evidence="1 2">
    <name type="scientific">Canavalia gladiata</name>
    <name type="common">Sword bean</name>
    <name type="synonym">Dolichos gladiatus</name>
    <dbReference type="NCBI Taxonomy" id="3824"/>
    <lineage>
        <taxon>Eukaryota</taxon>
        <taxon>Viridiplantae</taxon>
        <taxon>Streptophyta</taxon>
        <taxon>Embryophyta</taxon>
        <taxon>Tracheophyta</taxon>
        <taxon>Spermatophyta</taxon>
        <taxon>Magnoliopsida</taxon>
        <taxon>eudicotyledons</taxon>
        <taxon>Gunneridae</taxon>
        <taxon>Pentapetalae</taxon>
        <taxon>rosids</taxon>
        <taxon>fabids</taxon>
        <taxon>Fabales</taxon>
        <taxon>Fabaceae</taxon>
        <taxon>Papilionoideae</taxon>
        <taxon>50 kb inversion clade</taxon>
        <taxon>NPAAA clade</taxon>
        <taxon>indigoferoid/millettioid clade</taxon>
        <taxon>Phaseoleae</taxon>
        <taxon>Canavalia</taxon>
    </lineage>
</organism>
<sequence length="165" mass="18672">MVPGYAVKQASANMIDGTRLWMWIRCWPNFLPLDFCPLKLFMQGLLDGNHMGIIIENLSIRDINLQNYADQCGEAGLGCDDEPRGLPGAISESKVLHRPPYCVHFIYTVYLPCVIMQMHHMPKPYIIQFGYMDIRSSFELGNGFRSVCIGLWISDLTLAKGCDPL</sequence>
<protein>
    <submittedName>
        <fullName evidence="1">Uncharacterized protein</fullName>
    </submittedName>
</protein>
<accession>A0AAN9PPE3</accession>
<dbReference type="Proteomes" id="UP001367508">
    <property type="component" value="Unassembled WGS sequence"/>
</dbReference>